<dbReference type="Gene3D" id="3.90.180.10">
    <property type="entry name" value="Medium-chain alcohol dehydrogenases, catalytic domain"/>
    <property type="match status" value="1"/>
</dbReference>
<dbReference type="PANTHER" id="PTHR43677:SF1">
    <property type="entry name" value="ACRYLYL-COA REDUCTASE ACUI-RELATED"/>
    <property type="match status" value="1"/>
</dbReference>
<reference evidence="2" key="1">
    <citation type="journal article" date="2022" name="Front. Microbiol.">
        <title>Mirubactin C rescues the lethal effect of cell wall biosynthesis mutations in Bacillus subtilis.</title>
        <authorList>
            <person name="Kepplinger B."/>
            <person name="Wen X."/>
            <person name="Tyler A.R."/>
            <person name="Kim B.Y."/>
            <person name="Brown J."/>
            <person name="Banks P."/>
            <person name="Dashti Y."/>
            <person name="Mackenzie E.S."/>
            <person name="Wills C."/>
            <person name="Kawai Y."/>
            <person name="Waldron K.J."/>
            <person name="Allenby N.E.E."/>
            <person name="Wu L.J."/>
            <person name="Hall M.J."/>
            <person name="Errington J."/>
        </authorList>
    </citation>
    <scope>NUCLEOTIDE SEQUENCE</scope>
    <source>
        <strain evidence="2">MDA8-470</strain>
    </source>
</reference>
<dbReference type="SUPFAM" id="SSF50129">
    <property type="entry name" value="GroES-like"/>
    <property type="match status" value="1"/>
</dbReference>
<proteinExistence type="predicted"/>
<name>A0ABY6PU08_9ACTN</name>
<dbReference type="Proteomes" id="UP001164963">
    <property type="component" value="Chromosome"/>
</dbReference>
<dbReference type="SUPFAM" id="SSF51735">
    <property type="entry name" value="NAD(P)-binding Rossmann-fold domains"/>
    <property type="match status" value="1"/>
</dbReference>
<evidence type="ECO:0000313" key="2">
    <source>
        <dbReference type="EMBL" id="UZK55495.1"/>
    </source>
</evidence>
<dbReference type="RefSeq" id="WP_265543198.1">
    <property type="nucleotide sequence ID" value="NZ_CP098740.1"/>
</dbReference>
<keyword evidence="3" id="KW-1185">Reference proteome</keyword>
<protein>
    <submittedName>
        <fullName evidence="2">NADP-dependent oxidoreductase</fullName>
    </submittedName>
</protein>
<dbReference type="EMBL" id="CP098740">
    <property type="protein sequence ID" value="UZK55495.1"/>
    <property type="molecule type" value="Genomic_DNA"/>
</dbReference>
<sequence>MRAIAVSALRADPVLVELPKPEPRPGEVRVRVEYASLNPLDWQVTDGSAGGLAPAPRTFPFVVGLDYAGRVDMIGGGENRFRVGDPVFGRAAVADACGSYGEYLCVEQDSAITLVPRGLTPRAAAALPSAGMAAAQILEAVALRGHETLLVVGAAGGVGCCLTQLARARDVRVIAAVRGDERSRMGSLGAAASVDLTDGPPADALRRACPDGIDALADLASAAPDAFAAHAAAARPGGVALSTRGAAAGARLPEGVRGVDFRLDPSPVLLDVLAAGAAEGILRVPVDAEVPLADAPLALARNRAGGARGKTVIVLRG</sequence>
<dbReference type="Pfam" id="PF08240">
    <property type="entry name" value="ADH_N"/>
    <property type="match status" value="1"/>
</dbReference>
<dbReference type="SMART" id="SM00829">
    <property type="entry name" value="PKS_ER"/>
    <property type="match status" value="1"/>
</dbReference>
<dbReference type="InterPro" id="IPR011032">
    <property type="entry name" value="GroES-like_sf"/>
</dbReference>
<dbReference type="CDD" id="cd05289">
    <property type="entry name" value="MDR_like_2"/>
    <property type="match status" value="1"/>
</dbReference>
<accession>A0ABY6PU08</accession>
<dbReference type="Pfam" id="PF13602">
    <property type="entry name" value="ADH_zinc_N_2"/>
    <property type="match status" value="1"/>
</dbReference>
<evidence type="ECO:0000259" key="1">
    <source>
        <dbReference type="SMART" id="SM00829"/>
    </source>
</evidence>
<evidence type="ECO:0000313" key="3">
    <source>
        <dbReference type="Proteomes" id="UP001164963"/>
    </source>
</evidence>
<dbReference type="InterPro" id="IPR036291">
    <property type="entry name" value="NAD(P)-bd_dom_sf"/>
</dbReference>
<dbReference type="InterPro" id="IPR020843">
    <property type="entry name" value="ER"/>
</dbReference>
<dbReference type="InterPro" id="IPR051397">
    <property type="entry name" value="Zn-ADH-like_protein"/>
</dbReference>
<dbReference type="PANTHER" id="PTHR43677">
    <property type="entry name" value="SHORT-CHAIN DEHYDROGENASE/REDUCTASE"/>
    <property type="match status" value="1"/>
</dbReference>
<feature type="domain" description="Enoyl reductase (ER)" evidence="1">
    <location>
        <begin position="8"/>
        <end position="313"/>
    </location>
</feature>
<dbReference type="Gene3D" id="3.40.50.720">
    <property type="entry name" value="NAD(P)-binding Rossmann-like Domain"/>
    <property type="match status" value="1"/>
</dbReference>
<gene>
    <name evidence="2" type="ORF">NEH16_16405</name>
</gene>
<dbReference type="InterPro" id="IPR013154">
    <property type="entry name" value="ADH-like_N"/>
</dbReference>
<organism evidence="2 3">
    <name type="scientific">Streptomyces drozdowiczii</name>
    <dbReference type="NCBI Taxonomy" id="202862"/>
    <lineage>
        <taxon>Bacteria</taxon>
        <taxon>Bacillati</taxon>
        <taxon>Actinomycetota</taxon>
        <taxon>Actinomycetes</taxon>
        <taxon>Kitasatosporales</taxon>
        <taxon>Streptomycetaceae</taxon>
        <taxon>Streptomyces</taxon>
    </lineage>
</organism>